<dbReference type="EMBL" id="MKQR01000019">
    <property type="protein sequence ID" value="OLR91771.1"/>
    <property type="molecule type" value="Genomic_DNA"/>
</dbReference>
<proteinExistence type="predicted"/>
<protein>
    <recommendedName>
        <fullName evidence="4">Peptidase</fullName>
    </recommendedName>
</protein>
<reference evidence="2 3" key="1">
    <citation type="submission" date="2016-10" db="EMBL/GenBank/DDBJ databases">
        <title>The Draft Genome Sequence of Actinokineospora bangkokensis 44EHWT reveals the biosynthetic pathway of antifungal compounds Thailandins with unusual extender unit butylmalonyl-CoA.</title>
        <authorList>
            <person name="Greule A."/>
            <person name="Intra B."/>
            <person name="Flemming S."/>
            <person name="Rommel M.G."/>
            <person name="Panbangred W."/>
            <person name="Bechthold A."/>
        </authorList>
    </citation>
    <scope>NUCLEOTIDE SEQUENCE [LARGE SCALE GENOMIC DNA]</scope>
    <source>
        <strain evidence="2 3">44EHW</strain>
    </source>
</reference>
<gene>
    <name evidence="2" type="ORF">BJP25_24915</name>
</gene>
<dbReference type="OrthoDB" id="3682027at2"/>
<evidence type="ECO:0000313" key="3">
    <source>
        <dbReference type="Proteomes" id="UP000186040"/>
    </source>
</evidence>
<organism evidence="2 3">
    <name type="scientific">Actinokineospora bangkokensis</name>
    <dbReference type="NCBI Taxonomy" id="1193682"/>
    <lineage>
        <taxon>Bacteria</taxon>
        <taxon>Bacillati</taxon>
        <taxon>Actinomycetota</taxon>
        <taxon>Actinomycetes</taxon>
        <taxon>Pseudonocardiales</taxon>
        <taxon>Pseudonocardiaceae</taxon>
        <taxon>Actinokineospora</taxon>
    </lineage>
</organism>
<sequence length="216" mass="21305">MTRAARLATTAAVAAALFAGALPAAATAQPGVASAGWAGFVKAGTSTAIPDVGQCSISGPTSVTSGLVTGSGVRFGGATSTCTTTVVDPDFDLTTTTSTATGTSFELSALVSLGGPRVKLTSYTTTCQADQGGTRASWSFSGLSGISGLPSPVPANYAKNLTAGTTVLATATFNEVLLPTPNDGSIELNMLHVRFLPASGITGEVVVGATSCRPTP</sequence>
<dbReference type="Proteomes" id="UP000186040">
    <property type="component" value="Unassembled WGS sequence"/>
</dbReference>
<keyword evidence="3" id="KW-1185">Reference proteome</keyword>
<dbReference type="STRING" id="1193682.BJP25_24915"/>
<feature type="chain" id="PRO_5039068322" description="Peptidase" evidence="1">
    <location>
        <begin position="29"/>
        <end position="216"/>
    </location>
</feature>
<evidence type="ECO:0000313" key="2">
    <source>
        <dbReference type="EMBL" id="OLR91771.1"/>
    </source>
</evidence>
<evidence type="ECO:0008006" key="4">
    <source>
        <dbReference type="Google" id="ProtNLM"/>
    </source>
</evidence>
<evidence type="ECO:0000256" key="1">
    <source>
        <dbReference type="SAM" id="SignalP"/>
    </source>
</evidence>
<dbReference type="AlphaFoldDB" id="A0A1Q9LIA2"/>
<feature type="signal peptide" evidence="1">
    <location>
        <begin position="1"/>
        <end position="28"/>
    </location>
</feature>
<name>A0A1Q9LIA2_9PSEU</name>
<comment type="caution">
    <text evidence="2">The sequence shown here is derived from an EMBL/GenBank/DDBJ whole genome shotgun (WGS) entry which is preliminary data.</text>
</comment>
<dbReference type="RefSeq" id="WP_075976488.1">
    <property type="nucleotide sequence ID" value="NZ_MKQR01000019.1"/>
</dbReference>
<keyword evidence="1" id="KW-0732">Signal</keyword>
<accession>A0A1Q9LIA2</accession>